<evidence type="ECO:0000259" key="1">
    <source>
        <dbReference type="SMART" id="SM00829"/>
    </source>
</evidence>
<dbReference type="InterPro" id="IPR011032">
    <property type="entry name" value="GroES-like_sf"/>
</dbReference>
<dbReference type="InterPro" id="IPR036291">
    <property type="entry name" value="NAD(P)-bd_dom_sf"/>
</dbReference>
<keyword evidence="3" id="KW-1185">Reference proteome</keyword>
<comment type="caution">
    <text evidence="2">The sequence shown here is derived from an EMBL/GenBank/DDBJ whole genome shotgun (WGS) entry which is preliminary data.</text>
</comment>
<dbReference type="PANTHER" id="PTHR43677:SF1">
    <property type="entry name" value="ACRYLYL-COA REDUCTASE ACUI-RELATED"/>
    <property type="match status" value="1"/>
</dbReference>
<dbReference type="Proteomes" id="UP001295423">
    <property type="component" value="Unassembled WGS sequence"/>
</dbReference>
<evidence type="ECO:0000313" key="3">
    <source>
        <dbReference type="Proteomes" id="UP001295423"/>
    </source>
</evidence>
<feature type="domain" description="Enoyl reductase (ER)" evidence="1">
    <location>
        <begin position="32"/>
        <end position="339"/>
    </location>
</feature>
<protein>
    <recommendedName>
        <fullName evidence="1">Enoyl reductase (ER) domain-containing protein</fullName>
    </recommendedName>
</protein>
<proteinExistence type="predicted"/>
<dbReference type="InterPro" id="IPR020843">
    <property type="entry name" value="ER"/>
</dbReference>
<dbReference type="PANTHER" id="PTHR43677">
    <property type="entry name" value="SHORT-CHAIN DEHYDROGENASE/REDUCTASE"/>
    <property type="match status" value="1"/>
</dbReference>
<dbReference type="EMBL" id="CAKOGP040002436">
    <property type="protein sequence ID" value="CAJ1969947.1"/>
    <property type="molecule type" value="Genomic_DNA"/>
</dbReference>
<accession>A0AAD2GEL0</accession>
<organism evidence="2 3">
    <name type="scientific">Cylindrotheca closterium</name>
    <dbReference type="NCBI Taxonomy" id="2856"/>
    <lineage>
        <taxon>Eukaryota</taxon>
        <taxon>Sar</taxon>
        <taxon>Stramenopiles</taxon>
        <taxon>Ochrophyta</taxon>
        <taxon>Bacillariophyta</taxon>
        <taxon>Bacillariophyceae</taxon>
        <taxon>Bacillariophycidae</taxon>
        <taxon>Bacillariales</taxon>
        <taxon>Bacillariaceae</taxon>
        <taxon>Cylindrotheca</taxon>
    </lineage>
</organism>
<dbReference type="NCBIfam" id="TIGR02823">
    <property type="entry name" value="oxido_YhdH"/>
    <property type="match status" value="1"/>
</dbReference>
<dbReference type="GO" id="GO:0043957">
    <property type="term" value="F:acryloyl-CoA reductase (NADPH) activity"/>
    <property type="evidence" value="ECO:0007669"/>
    <property type="project" value="TreeGrafter"/>
</dbReference>
<dbReference type="SUPFAM" id="SSF50129">
    <property type="entry name" value="GroES-like"/>
    <property type="match status" value="1"/>
</dbReference>
<dbReference type="InterPro" id="IPR013154">
    <property type="entry name" value="ADH-like_N"/>
</dbReference>
<dbReference type="InterPro" id="IPR013149">
    <property type="entry name" value="ADH-like_C"/>
</dbReference>
<gene>
    <name evidence="2" type="ORF">CYCCA115_LOCUS23972</name>
</gene>
<dbReference type="Gene3D" id="3.40.50.720">
    <property type="entry name" value="NAD(P)-binding Rossmann-like Domain"/>
    <property type="match status" value="1"/>
</dbReference>
<evidence type="ECO:0000313" key="2">
    <source>
        <dbReference type="EMBL" id="CAJ1969947.1"/>
    </source>
</evidence>
<dbReference type="AlphaFoldDB" id="A0AAD2GEL0"/>
<dbReference type="Gene3D" id="3.90.180.10">
    <property type="entry name" value="Medium-chain alcohol dehydrogenases, catalytic domain"/>
    <property type="match status" value="1"/>
</dbReference>
<dbReference type="InterPro" id="IPR051397">
    <property type="entry name" value="Zn-ADH-like_protein"/>
</dbReference>
<dbReference type="Pfam" id="PF08240">
    <property type="entry name" value="ADH_N"/>
    <property type="match status" value="1"/>
</dbReference>
<dbReference type="CDD" id="cd08288">
    <property type="entry name" value="MDR_yhdh"/>
    <property type="match status" value="1"/>
</dbReference>
<dbReference type="SMART" id="SM00829">
    <property type="entry name" value="PKS_ER"/>
    <property type="match status" value="1"/>
</dbReference>
<sequence>MATTATVSSSDPPSGPFHALLIEDAGSRKTKSSIQQITVDDLPPHEVLIKVAYSTLNYKDGLAVAGKGRICRTLPMVGGIDLSGTVVESQSSKFQKGDAVLVNGFGLSETQWGGYSEYAKMKPEWLVPVPKEFSLEQAMGIGTAGYTSMLCVNAIRDHGVKPEDGPILVTGASGGVGSVAIHLLSKLGYDVEASTGGSANHDYLKSLGASSFLDRSDLDRDSKPLEKEVWAAAVDSVGSKTLASVLSQTKYGGLVAACGLVGGMDLPSSVAPFILRGVTLQGIDSVMAPMAKREKAWKDLAELMDAKILSEIYKVEPFSQLPFLADQIVKGEIKGRVVIDVGQNYPASQKL</sequence>
<dbReference type="InterPro" id="IPR014188">
    <property type="entry name" value="Acrylyl-CoA_reductase_AcuI"/>
</dbReference>
<name>A0AAD2GEL0_9STRA</name>
<reference evidence="2" key="1">
    <citation type="submission" date="2023-08" db="EMBL/GenBank/DDBJ databases">
        <authorList>
            <person name="Audoor S."/>
            <person name="Bilcke G."/>
        </authorList>
    </citation>
    <scope>NUCLEOTIDE SEQUENCE</scope>
</reference>
<dbReference type="SUPFAM" id="SSF51735">
    <property type="entry name" value="NAD(P)-binding Rossmann-fold domains"/>
    <property type="match status" value="1"/>
</dbReference>
<dbReference type="Pfam" id="PF00107">
    <property type="entry name" value="ADH_zinc_N"/>
    <property type="match status" value="1"/>
</dbReference>